<dbReference type="EMBL" id="CAAE01014581">
    <property type="protein sequence ID" value="CAF99582.1"/>
    <property type="molecule type" value="Genomic_DNA"/>
</dbReference>
<feature type="compositionally biased region" description="Basic and acidic residues" evidence="8">
    <location>
        <begin position="351"/>
        <end position="361"/>
    </location>
</feature>
<proteinExistence type="predicted"/>
<dbReference type="GO" id="GO:0005923">
    <property type="term" value="C:bicellular tight junction"/>
    <property type="evidence" value="ECO:0007669"/>
    <property type="project" value="TreeGrafter"/>
</dbReference>
<name>Q4SIF0_TETNG</name>
<keyword evidence="4" id="KW-0238">DNA-binding</keyword>
<evidence type="ECO:0000313" key="10">
    <source>
        <dbReference type="EMBL" id="CAF99582.1"/>
    </source>
</evidence>
<dbReference type="Gene3D" id="1.10.287.1490">
    <property type="match status" value="2"/>
</dbReference>
<dbReference type="SMART" id="SM00353">
    <property type="entry name" value="HLH"/>
    <property type="match status" value="1"/>
</dbReference>
<feature type="region of interest" description="Disordered" evidence="8">
    <location>
        <begin position="77"/>
        <end position="100"/>
    </location>
</feature>
<keyword evidence="3 7" id="KW-0175">Coiled coil</keyword>
<feature type="region of interest" description="Disordered" evidence="8">
    <location>
        <begin position="954"/>
        <end position="988"/>
    </location>
</feature>
<feature type="region of interest" description="Disordered" evidence="8">
    <location>
        <begin position="178"/>
        <end position="230"/>
    </location>
</feature>
<evidence type="ECO:0000256" key="8">
    <source>
        <dbReference type="SAM" id="MobiDB-lite"/>
    </source>
</evidence>
<feature type="compositionally biased region" description="Polar residues" evidence="8">
    <location>
        <begin position="219"/>
        <end position="230"/>
    </location>
</feature>
<dbReference type="FunFam" id="4.10.280.10:FF:000001">
    <property type="entry name" value="Putative transcription factor 12"/>
    <property type="match status" value="1"/>
</dbReference>
<feature type="compositionally biased region" description="Polar residues" evidence="8">
    <location>
        <begin position="597"/>
        <end position="607"/>
    </location>
</feature>
<gene>
    <name evidence="10" type="ORF">GSTENG00017714001</name>
</gene>
<feature type="compositionally biased region" description="Polar residues" evidence="8">
    <location>
        <begin position="808"/>
        <end position="819"/>
    </location>
</feature>
<feature type="region of interest" description="Disordered" evidence="8">
    <location>
        <begin position="535"/>
        <end position="565"/>
    </location>
</feature>
<feature type="coiled-coil region" evidence="7">
    <location>
        <begin position="1182"/>
        <end position="1292"/>
    </location>
</feature>
<dbReference type="GO" id="GO:0046983">
    <property type="term" value="F:protein dimerization activity"/>
    <property type="evidence" value="ECO:0007669"/>
    <property type="project" value="InterPro"/>
</dbReference>
<feature type="non-terminal residue" evidence="10">
    <location>
        <position position="1905"/>
    </location>
</feature>
<dbReference type="Pfam" id="PF01576">
    <property type="entry name" value="Myosin_tail_1"/>
    <property type="match status" value="1"/>
</dbReference>
<dbReference type="GO" id="GO:0150105">
    <property type="term" value="P:protein localization to cell-cell junction"/>
    <property type="evidence" value="ECO:0007669"/>
    <property type="project" value="TreeGrafter"/>
</dbReference>
<dbReference type="KEGG" id="tng:GSTEN00017714G001"/>
<evidence type="ECO:0000256" key="4">
    <source>
        <dbReference type="ARBA" id="ARBA00023125"/>
    </source>
</evidence>
<dbReference type="OrthoDB" id="6108017at2759"/>
<feature type="compositionally biased region" description="Polar residues" evidence="8">
    <location>
        <begin position="1016"/>
        <end position="1027"/>
    </location>
</feature>
<feature type="compositionally biased region" description="Basic and acidic residues" evidence="8">
    <location>
        <begin position="398"/>
        <end position="409"/>
    </location>
</feature>
<protein>
    <submittedName>
        <fullName evidence="10">(spotted green pufferfish) hypothetical protein</fullName>
    </submittedName>
</protein>
<feature type="region of interest" description="Disordered" evidence="8">
    <location>
        <begin position="28"/>
        <end position="47"/>
    </location>
</feature>
<dbReference type="InterPro" id="IPR002928">
    <property type="entry name" value="Myosin_tail"/>
</dbReference>
<feature type="region of interest" description="Disordered" evidence="8">
    <location>
        <begin position="345"/>
        <end position="409"/>
    </location>
</feature>
<dbReference type="Gene3D" id="4.10.280.10">
    <property type="entry name" value="Helix-loop-helix DNA-binding domain"/>
    <property type="match status" value="1"/>
</dbReference>
<evidence type="ECO:0000256" key="3">
    <source>
        <dbReference type="ARBA" id="ARBA00023054"/>
    </source>
</evidence>
<feature type="region of interest" description="Disordered" evidence="8">
    <location>
        <begin position="1848"/>
        <end position="1905"/>
    </location>
</feature>
<evidence type="ECO:0000259" key="9">
    <source>
        <dbReference type="PROSITE" id="PS50888"/>
    </source>
</evidence>
<feature type="compositionally biased region" description="Polar residues" evidence="8">
    <location>
        <begin position="748"/>
        <end position="765"/>
    </location>
</feature>
<feature type="compositionally biased region" description="Low complexity" evidence="8">
    <location>
        <begin position="200"/>
        <end position="210"/>
    </location>
</feature>
<evidence type="ECO:0000256" key="2">
    <source>
        <dbReference type="ARBA" id="ARBA00023015"/>
    </source>
</evidence>
<feature type="region of interest" description="Disordered" evidence="8">
    <location>
        <begin position="589"/>
        <end position="615"/>
    </location>
</feature>
<organism evidence="10">
    <name type="scientific">Tetraodon nigroviridis</name>
    <name type="common">Spotted green pufferfish</name>
    <name type="synonym">Chelonodon nigroviridis</name>
    <dbReference type="NCBI Taxonomy" id="99883"/>
    <lineage>
        <taxon>Eukaryota</taxon>
        <taxon>Metazoa</taxon>
        <taxon>Chordata</taxon>
        <taxon>Craniata</taxon>
        <taxon>Vertebrata</taxon>
        <taxon>Euteleostomi</taxon>
        <taxon>Actinopterygii</taxon>
        <taxon>Neopterygii</taxon>
        <taxon>Teleostei</taxon>
        <taxon>Neoteleostei</taxon>
        <taxon>Acanthomorphata</taxon>
        <taxon>Eupercaria</taxon>
        <taxon>Tetraodontiformes</taxon>
        <taxon>Tetradontoidea</taxon>
        <taxon>Tetraodontidae</taxon>
        <taxon>Tetraodon</taxon>
    </lineage>
</organism>
<evidence type="ECO:0000256" key="6">
    <source>
        <dbReference type="ARBA" id="ARBA00023242"/>
    </source>
</evidence>
<reference evidence="10" key="1">
    <citation type="journal article" date="2004" name="Nature">
        <title>Genome duplication in the teleost fish Tetraodon nigroviridis reveals the early vertebrate proto-karyotype.</title>
        <authorList>
            <person name="Jaillon O."/>
            <person name="Aury J.-M."/>
            <person name="Brunet F."/>
            <person name="Petit J.-L."/>
            <person name="Stange-Thomann N."/>
            <person name="Mauceli E."/>
            <person name="Bouneau L."/>
            <person name="Fischer C."/>
            <person name="Ozouf-Costaz C."/>
            <person name="Bernot A."/>
            <person name="Nicaud S."/>
            <person name="Jaffe D."/>
            <person name="Fisher S."/>
            <person name="Lutfalla G."/>
            <person name="Dossat C."/>
            <person name="Segurens B."/>
            <person name="Dasilva C."/>
            <person name="Salanoubat M."/>
            <person name="Levy M."/>
            <person name="Boudet N."/>
            <person name="Castellano S."/>
            <person name="Anthouard V."/>
            <person name="Jubin C."/>
            <person name="Castelli V."/>
            <person name="Katinka M."/>
            <person name="Vacherie B."/>
            <person name="Biemont C."/>
            <person name="Skalli Z."/>
            <person name="Cattolico L."/>
            <person name="Poulain J."/>
            <person name="De Berardinis V."/>
            <person name="Cruaud C."/>
            <person name="Duprat S."/>
            <person name="Brottier P."/>
            <person name="Coutanceau J.-P."/>
            <person name="Gouzy J."/>
            <person name="Parra G."/>
            <person name="Lardier G."/>
            <person name="Chapple C."/>
            <person name="McKernan K.J."/>
            <person name="McEwan P."/>
            <person name="Bosak S."/>
            <person name="Kellis M."/>
            <person name="Volff J.-N."/>
            <person name="Guigo R."/>
            <person name="Zody M.C."/>
            <person name="Mesirov J."/>
            <person name="Lindblad-Toh K."/>
            <person name="Birren B."/>
            <person name="Nusbaum C."/>
            <person name="Kahn D."/>
            <person name="Robinson-Rechavi M."/>
            <person name="Laudet V."/>
            <person name="Schachter V."/>
            <person name="Quetier F."/>
            <person name="Saurin W."/>
            <person name="Scarpelli C."/>
            <person name="Wincker P."/>
            <person name="Lander E.S."/>
            <person name="Weissenbach J."/>
            <person name="Roest Crollius H."/>
        </authorList>
    </citation>
    <scope>NUCLEOTIDE SEQUENCE [LARGE SCALE GENOMIC DNA]</scope>
</reference>
<feature type="compositionally biased region" description="Low complexity" evidence="8">
    <location>
        <begin position="856"/>
        <end position="868"/>
    </location>
</feature>
<feature type="compositionally biased region" description="Low complexity" evidence="8">
    <location>
        <begin position="38"/>
        <end position="47"/>
    </location>
</feature>
<feature type="compositionally biased region" description="Low complexity" evidence="8">
    <location>
        <begin position="181"/>
        <end position="192"/>
    </location>
</feature>
<comment type="subcellular location">
    <subcellularLocation>
        <location evidence="1">Nucleus</location>
    </subcellularLocation>
</comment>
<feature type="compositionally biased region" description="Low complexity" evidence="8">
    <location>
        <begin position="1079"/>
        <end position="1104"/>
    </location>
</feature>
<feature type="compositionally biased region" description="Low complexity" evidence="8">
    <location>
        <begin position="1038"/>
        <end position="1050"/>
    </location>
</feature>
<feature type="compositionally biased region" description="Polar residues" evidence="8">
    <location>
        <begin position="83"/>
        <end position="97"/>
    </location>
</feature>
<dbReference type="Pfam" id="PF00010">
    <property type="entry name" value="HLH"/>
    <property type="match status" value="1"/>
</dbReference>
<evidence type="ECO:0000256" key="7">
    <source>
        <dbReference type="SAM" id="Coils"/>
    </source>
</evidence>
<dbReference type="InterPro" id="IPR036638">
    <property type="entry name" value="HLH_DNA-bd_sf"/>
</dbReference>
<comment type="caution">
    <text evidence="10">The sequence shown here is derived from an EMBL/GenBank/DDBJ whole genome shotgun (WGS) entry which is preliminary data.</text>
</comment>
<feature type="compositionally biased region" description="Basic and acidic residues" evidence="8">
    <location>
        <begin position="971"/>
        <end position="981"/>
    </location>
</feature>
<feature type="compositionally biased region" description="Basic residues" evidence="8">
    <location>
        <begin position="960"/>
        <end position="970"/>
    </location>
</feature>
<feature type="domain" description="BHLH" evidence="9">
    <location>
        <begin position="407"/>
        <end position="460"/>
    </location>
</feature>
<reference evidence="10" key="2">
    <citation type="submission" date="2004-02" db="EMBL/GenBank/DDBJ databases">
        <authorList>
            <consortium name="Genoscope"/>
            <consortium name="Whitehead Institute Centre for Genome Research"/>
        </authorList>
    </citation>
    <scope>NUCLEOTIDE SEQUENCE</scope>
</reference>
<feature type="region of interest" description="Disordered" evidence="8">
    <location>
        <begin position="123"/>
        <end position="143"/>
    </location>
</feature>
<sequence length="1905" mass="211413">MYCAYPVPGMGSNSLMYYYNGKSVYAPSPSSEDFNRDSPSYSSPKPSSSMFASTFFDGTHSSSDPWNSSNGISQPSYGGMLAASSSHMPQSGNYSSLHSHDRLSYPAHSVSPDINASLPPMSSFHRSNTSTSPFVTAAHTPSATTTEGVMAATNRGNPTGSSQTGDALGKALASIYSPDHTSSSFPSNPSTPVGSPSPLTATAGAASTGTNQWARAGGQTPSSPNYENSLHSLSRMEDRLDRLDDAILVLRNHAVGSTTSLPSDIHSLLGQAQNGPIAAIGASFPTSALVPNRTAAMSNSHADDAASLNSSHGGLPSASSTSSTELNHQAEAFRAGLSSALAGQVPSNMELKVEKPDKDDMSDNLSTDNMADDDSDKNMRTPRAGTRTSLTEDEDLNPEQKAERERERRMANNARERLRVRDINEAFKELGRMCQMHLKSEKPQTKLLILHQAVAVILNLEQQVRERNLNPKAACLKRREEEKVSAGSGEAQQAHTGVHPVQSRVVSYQWEIRLDNVEIYNLDEVSVSRLCPSKDELYRGKPSPSRSSAACGLGEALSSDRSGTGGRVGRGIYFPSAFLMESYRVTGIPGNGEQRGHTQLSRSSRPGSNGAGTYGLSIRVQGIDGHPYVVLNNQDRASQSYPDPNSNGHVDVDGSFIENYEEYDFRGGKETGANSPFMEYRSQTTAYYSGPHNGVSEPQGRKSSTLLNFQKHPELLQPYDPETNSLNIHGLHSLPARPVPPPGHGSREQGSSSKPAATTPPQARSWSLDRNKNNGPQEKTPPQSDAALPGPKPLPETVPPSQPAQPPMRTQVQAAQTQAKPGLVNPYPPQTGRAPVSLSQPPAAATPPNEQSKPCRSPSAMSSANSSLERSRHGPDVLPLRRTDSSGPVLQTSARSRHSSSSSTTKSPLDGHMDTLFPDTINRHENRRYIPFVPGSGRDIDTGSIPGVDELIEKFDGSHQRRGRAGRRNRINPEDRKRSHSVDSGLGLRDASGYLAGFNRQRGTSVEHVLRPSQLQLQKTAGSQDSWLTVVDGKPRSRPSSRATSAPGSPQDTISKGTGSIQPQARPTSQPVKRKESEASGSSAGTLLTASLSTTLSKTSSTTARKPSSEADVLVTPDLLKGQQELSQQTHEETAKQILFSYLKDGSNDSDETTKRKVNLVFEKIQTLKSRATAGSQSEGKSVDFAAQVKDLQEQNAEMEKKMSELKIQIQKKEADRKTVTGLKELQQELERSTQECKRLREKLAKTETELQTTVEELFQVKIEREQYQTEIRDLQDQLSEMHDELDTAKKSVADGERTAMMAVTPSPLFDFSVWADMMHLKLELQEILLAKEEQEDVLKRRERELTALKGALKEEVAAHDQEVDKLKEQYEKEIGRLQLSLEEAKQSSAAVVREKAEVEAAKGAVEGQAGRLTLETERLRRRAQELENEVAKLNRIIDEAKLQESRLGDRVGRLEKEKKQLEESLAEIREQEEEMSRANRALTVRLEDVQRNLNRLSVTHKELEEMLQEERSQKEQFKNMKNNIEDERRLLDRTVEKLQREMNDIVDASQSSTLELQEQIDLYKEKNRRELTELQRLLKERGQELEKQQLTSKSLQEEGTVTLTRLGQEEEELSQQEAELQQCRRERDQAVLRVKALENKLQDVEGEAETKAGAKDDRARQIKLMEDRIAQLELNLEEERQSGDQLMDRIDRGREQVEQMRNELLQERAGRQDLECDKIALERQNKDLKSRLSHLEGSQKSNKENLVSQLEARIQELEERLEGEERERANLQLANRRLERKVKEMVMQGEEEHNSLLDQKDQLNLRLKALKRQMDEAEEEIDRLEHAKKKLQRELDEQQEVNDQLQNQLKGLRTRSGGSSKVVCVRPRRKNTSAPLLDPRHDDEDDDDISTDGETYFSSSSAYK</sequence>
<feature type="compositionally biased region" description="Basic and acidic residues" evidence="8">
    <location>
        <begin position="869"/>
        <end position="884"/>
    </location>
</feature>
<dbReference type="GO" id="GO:0003677">
    <property type="term" value="F:DNA binding"/>
    <property type="evidence" value="ECO:0007669"/>
    <property type="project" value="UniProtKB-KW"/>
</dbReference>
<keyword evidence="2" id="KW-0805">Transcription regulation</keyword>
<dbReference type="SUPFAM" id="SSF47459">
    <property type="entry name" value="HLH, helix-loop-helix DNA-binding domain"/>
    <property type="match status" value="1"/>
</dbReference>
<feature type="region of interest" description="Disordered" evidence="8">
    <location>
        <begin position="1016"/>
        <end position="1116"/>
    </location>
</feature>
<dbReference type="PROSITE" id="PS50888">
    <property type="entry name" value="BHLH"/>
    <property type="match status" value="1"/>
</dbReference>
<dbReference type="GO" id="GO:0005634">
    <property type="term" value="C:nucleus"/>
    <property type="evidence" value="ECO:0007669"/>
    <property type="project" value="UniProtKB-SubCell"/>
</dbReference>
<accession>Q4SIF0</accession>
<evidence type="ECO:0000256" key="5">
    <source>
        <dbReference type="ARBA" id="ARBA00023163"/>
    </source>
</evidence>
<evidence type="ECO:0000256" key="1">
    <source>
        <dbReference type="ARBA" id="ARBA00004123"/>
    </source>
</evidence>
<dbReference type="InterPro" id="IPR011598">
    <property type="entry name" value="bHLH_dom"/>
</dbReference>
<feature type="region of interest" description="Disordered" evidence="8">
    <location>
        <begin position="300"/>
        <end position="326"/>
    </location>
</feature>
<dbReference type="CDD" id="cd18945">
    <property type="entry name" value="bHLH_E-protein_TCF4_E2-2"/>
    <property type="match status" value="1"/>
</dbReference>
<feature type="compositionally biased region" description="Polar residues" evidence="8">
    <location>
        <begin position="773"/>
        <end position="783"/>
    </location>
</feature>
<feature type="region of interest" description="Disordered" evidence="8">
    <location>
        <begin position="716"/>
        <end position="919"/>
    </location>
</feature>
<feature type="compositionally biased region" description="Polar residues" evidence="8">
    <location>
        <begin position="1051"/>
        <end position="1071"/>
    </location>
</feature>
<dbReference type="GO" id="GO:0016459">
    <property type="term" value="C:myosin complex"/>
    <property type="evidence" value="ECO:0007669"/>
    <property type="project" value="InterPro"/>
</dbReference>
<keyword evidence="6" id="KW-0539">Nucleus</keyword>
<feature type="compositionally biased region" description="Polar residues" evidence="8">
    <location>
        <begin position="307"/>
        <end position="326"/>
    </location>
</feature>
<feature type="compositionally biased region" description="Polar residues" evidence="8">
    <location>
        <begin position="124"/>
        <end position="143"/>
    </location>
</feature>
<feature type="compositionally biased region" description="Pro residues" evidence="8">
    <location>
        <begin position="790"/>
        <end position="806"/>
    </location>
</feature>
<keyword evidence="5" id="KW-0804">Transcription</keyword>
<dbReference type="PANTHER" id="PTHR46349">
    <property type="entry name" value="CINGULIN-LIKE PROTEIN 1-RELATED"/>
    <property type="match status" value="1"/>
</dbReference>
<dbReference type="PANTHER" id="PTHR46349:SF2">
    <property type="entry name" value="CINGULIN-LIKE PROTEIN 1"/>
    <property type="match status" value="1"/>
</dbReference>